<dbReference type="CDD" id="cd01745">
    <property type="entry name" value="GATase1_2"/>
    <property type="match status" value="1"/>
</dbReference>
<dbReference type="Gene3D" id="3.40.50.880">
    <property type="match status" value="1"/>
</dbReference>
<comment type="caution">
    <text evidence="2">The sequence shown here is derived from an EMBL/GenBank/DDBJ whole genome shotgun (WGS) entry which is preliminary data.</text>
</comment>
<keyword evidence="2" id="KW-0378">Hydrolase</keyword>
<evidence type="ECO:0000256" key="1">
    <source>
        <dbReference type="SAM" id="MobiDB-lite"/>
    </source>
</evidence>
<dbReference type="GO" id="GO:0016787">
    <property type="term" value="F:hydrolase activity"/>
    <property type="evidence" value="ECO:0007669"/>
    <property type="project" value="UniProtKB-KW"/>
</dbReference>
<dbReference type="PROSITE" id="PS51273">
    <property type="entry name" value="GATASE_TYPE_1"/>
    <property type="match status" value="1"/>
</dbReference>
<feature type="compositionally biased region" description="Low complexity" evidence="1">
    <location>
        <begin position="1"/>
        <end position="18"/>
    </location>
</feature>
<proteinExistence type="predicted"/>
<keyword evidence="3" id="KW-1185">Reference proteome</keyword>
<dbReference type="PANTHER" id="PTHR43235:SF1">
    <property type="entry name" value="GLUTAMINE AMIDOTRANSFERASE PB2B2.05-RELATED"/>
    <property type="match status" value="1"/>
</dbReference>
<organism evidence="2 3">
    <name type="scientific">Actinomadura miaoliensis</name>
    <dbReference type="NCBI Taxonomy" id="430685"/>
    <lineage>
        <taxon>Bacteria</taxon>
        <taxon>Bacillati</taxon>
        <taxon>Actinomycetota</taxon>
        <taxon>Actinomycetes</taxon>
        <taxon>Streptosporangiales</taxon>
        <taxon>Thermomonosporaceae</taxon>
        <taxon>Actinomadura</taxon>
    </lineage>
</organism>
<sequence length="274" mass="28572">MLPAGPVSRPRGPGSGPALIKGEGMGEAIRGAPEPRAAAVGAPPLIGVTTCLEPARWSEWVREAALLPVSYLRSVERAGGVPVMLPPTAGLRGLDALVEGLGGVVFAGGADLDPQLYGMGRHHETGPPQPQRDRFELALLRAVIDADMPFLAVGRGMQALNVARGGVLVQHLPEAVGHTGHAPPGGMYGGHAVQISPSSRIGKILGETAQVVTGHHQAIARLGKGLAAVAWAEDQVVEAVELQGHRFGVGVQWHPEEGEDRRLFDALVAEAWGR</sequence>
<dbReference type="InterPro" id="IPR011697">
    <property type="entry name" value="Peptidase_C26"/>
</dbReference>
<gene>
    <name evidence="2" type="ORF">GCM10022214_72790</name>
</gene>
<evidence type="ECO:0000313" key="3">
    <source>
        <dbReference type="Proteomes" id="UP001500683"/>
    </source>
</evidence>
<dbReference type="PANTHER" id="PTHR43235">
    <property type="entry name" value="GLUTAMINE AMIDOTRANSFERASE PB2B2.05-RELATED"/>
    <property type="match status" value="1"/>
</dbReference>
<name>A0ABP7WVM2_9ACTN</name>
<evidence type="ECO:0000313" key="2">
    <source>
        <dbReference type="EMBL" id="GAA4097952.1"/>
    </source>
</evidence>
<dbReference type="Pfam" id="PF07722">
    <property type="entry name" value="Peptidase_C26"/>
    <property type="match status" value="1"/>
</dbReference>
<dbReference type="InterPro" id="IPR029062">
    <property type="entry name" value="Class_I_gatase-like"/>
</dbReference>
<dbReference type="SUPFAM" id="SSF52317">
    <property type="entry name" value="Class I glutamine amidotransferase-like"/>
    <property type="match status" value="1"/>
</dbReference>
<protein>
    <submittedName>
        <fullName evidence="2">Gamma-glutamyl-gamma-aminobutyrate hydrolase family protein</fullName>
    </submittedName>
</protein>
<accession>A0ABP7WVM2</accession>
<dbReference type="InterPro" id="IPR044668">
    <property type="entry name" value="PuuD-like"/>
</dbReference>
<dbReference type="EMBL" id="BAAAZG010000057">
    <property type="protein sequence ID" value="GAA4097952.1"/>
    <property type="molecule type" value="Genomic_DNA"/>
</dbReference>
<feature type="region of interest" description="Disordered" evidence="1">
    <location>
        <begin position="1"/>
        <end position="22"/>
    </location>
</feature>
<dbReference type="Proteomes" id="UP001500683">
    <property type="component" value="Unassembled WGS sequence"/>
</dbReference>
<reference evidence="3" key="1">
    <citation type="journal article" date="2019" name="Int. J. Syst. Evol. Microbiol.">
        <title>The Global Catalogue of Microorganisms (GCM) 10K type strain sequencing project: providing services to taxonomists for standard genome sequencing and annotation.</title>
        <authorList>
            <consortium name="The Broad Institute Genomics Platform"/>
            <consortium name="The Broad Institute Genome Sequencing Center for Infectious Disease"/>
            <person name="Wu L."/>
            <person name="Ma J."/>
        </authorList>
    </citation>
    <scope>NUCLEOTIDE SEQUENCE [LARGE SCALE GENOMIC DNA]</scope>
    <source>
        <strain evidence="3">JCM 16702</strain>
    </source>
</reference>